<feature type="domain" description="C2H2-type" evidence="12">
    <location>
        <begin position="539"/>
        <end position="566"/>
    </location>
</feature>
<dbReference type="Proteomes" id="UP001187531">
    <property type="component" value="Unassembled WGS sequence"/>
</dbReference>
<evidence type="ECO:0000256" key="1">
    <source>
        <dbReference type="ARBA" id="ARBA00004123"/>
    </source>
</evidence>
<keyword evidence="7" id="KW-0238">DNA-binding</keyword>
<evidence type="ECO:0000256" key="8">
    <source>
        <dbReference type="ARBA" id="ARBA00023163"/>
    </source>
</evidence>
<evidence type="ECO:0000256" key="7">
    <source>
        <dbReference type="ARBA" id="ARBA00023125"/>
    </source>
</evidence>
<dbReference type="PROSITE" id="PS50157">
    <property type="entry name" value="ZINC_FINGER_C2H2_2"/>
    <property type="match status" value="7"/>
</dbReference>
<dbReference type="PANTHER" id="PTHR24377">
    <property type="entry name" value="IP01015P-RELATED"/>
    <property type="match status" value="1"/>
</dbReference>
<keyword evidence="9" id="KW-0539">Nucleus</keyword>
<feature type="domain" description="C2H2-type" evidence="12">
    <location>
        <begin position="398"/>
        <end position="425"/>
    </location>
</feature>
<feature type="domain" description="C2H2-type" evidence="12">
    <location>
        <begin position="481"/>
        <end position="508"/>
    </location>
</feature>
<feature type="domain" description="C2H2-type" evidence="12">
    <location>
        <begin position="453"/>
        <end position="480"/>
    </location>
</feature>
<comment type="subcellular location">
    <subcellularLocation>
        <location evidence="1">Nucleus</location>
    </subcellularLocation>
</comment>
<dbReference type="GO" id="GO:0008270">
    <property type="term" value="F:zinc ion binding"/>
    <property type="evidence" value="ECO:0007669"/>
    <property type="project" value="UniProtKB-KW"/>
</dbReference>
<evidence type="ECO:0000313" key="13">
    <source>
        <dbReference type="EMBL" id="KAK2719275.1"/>
    </source>
</evidence>
<dbReference type="EMBL" id="JAVRJZ010000008">
    <property type="protein sequence ID" value="KAK2719275.1"/>
    <property type="molecule type" value="Genomic_DNA"/>
</dbReference>
<dbReference type="GO" id="GO:0003677">
    <property type="term" value="F:DNA binding"/>
    <property type="evidence" value="ECO:0007669"/>
    <property type="project" value="UniProtKB-KW"/>
</dbReference>
<keyword evidence="3" id="KW-0677">Repeat</keyword>
<dbReference type="FunFam" id="3.30.160.60:FF:000065">
    <property type="entry name" value="B-cell CLL/lymphoma 6, member B"/>
    <property type="match status" value="1"/>
</dbReference>
<protein>
    <recommendedName>
        <fullName evidence="12">C2H2-type domain-containing protein</fullName>
    </recommendedName>
</protein>
<sequence>MGNKKAAALNKRRKLGQFRRWKNPKSVRRNEADDVEANEESPSSSSYPASNSTCPSREIAFNDGFISGNFNDMKTTLLYCNNEYNQDCDIYLGTDDKIENLNEEIDPLCERVTVEADSFNGGCLWEKAEMGYQKKENKEKTDQLCEAIAAETDSFSEVKQAGFLRMRVDIVDHKKPGQEEMNSRCAAITAETDLFSEDHQRGLLSIREERIDHKNGSQEETVPLREAEAAETDSFFEGHQRGLLIVREEMLDHKNGSQEKTVPLCEADAAETDSFSVCNKRSFLRVRAKRVDCKNRLQKGIYQFCAPVASFRAERADHKNRTQEEMDSLDKTINAETDSLAKDQQLSFSFNEVTDISGNDLEYKQSGDANQPRTVFACRLYGTCRKVRTLPVTERSIYTCRICGMSFFGRSNLITHLRIHYDDESFEYNSCKKRYTEQLRRDVHAQLCIGNTFQCEICGKTFTDRSSLSYHLKTHTDQRTFKCEVCPKLFRCFKTRKEHSKIHMKDRVKSFGCQLCNKRYYSSTGLRHHMVVHTGDKKHQCLICNKRFGLRSQLTRHMVVHTCEQPFKCEVCTAPFSRKDNYVTHMRLHSGTKPFECQVCHKTFAQSAGLSMHKKMHRDKTYKGK</sequence>
<evidence type="ECO:0000256" key="3">
    <source>
        <dbReference type="ARBA" id="ARBA00022737"/>
    </source>
</evidence>
<feature type="domain" description="C2H2-type" evidence="12">
    <location>
        <begin position="567"/>
        <end position="594"/>
    </location>
</feature>
<dbReference type="SMART" id="SM00355">
    <property type="entry name" value="ZnF_C2H2"/>
    <property type="match status" value="7"/>
</dbReference>
<dbReference type="AlphaFoldDB" id="A0AA88HWA8"/>
<feature type="domain" description="C2H2-type" evidence="12">
    <location>
        <begin position="511"/>
        <end position="538"/>
    </location>
</feature>
<dbReference type="FunFam" id="3.30.160.60:FF:000325">
    <property type="entry name" value="ZFP90 zinc finger protein"/>
    <property type="match status" value="1"/>
</dbReference>
<evidence type="ECO:0000256" key="6">
    <source>
        <dbReference type="ARBA" id="ARBA00023015"/>
    </source>
</evidence>
<name>A0AA88HWA8_ARTSF</name>
<dbReference type="FunFam" id="3.30.160.60:FF:000100">
    <property type="entry name" value="Zinc finger 45-like"/>
    <property type="match status" value="1"/>
</dbReference>
<evidence type="ECO:0000256" key="2">
    <source>
        <dbReference type="ARBA" id="ARBA00022723"/>
    </source>
</evidence>
<evidence type="ECO:0000256" key="4">
    <source>
        <dbReference type="ARBA" id="ARBA00022771"/>
    </source>
</evidence>
<dbReference type="InterPro" id="IPR050826">
    <property type="entry name" value="Krueppel_C2H2_ZnFinger"/>
</dbReference>
<comment type="caution">
    <text evidence="13">The sequence shown here is derived from an EMBL/GenBank/DDBJ whole genome shotgun (WGS) entry which is preliminary data.</text>
</comment>
<evidence type="ECO:0000256" key="11">
    <source>
        <dbReference type="SAM" id="MobiDB-lite"/>
    </source>
</evidence>
<organism evidence="13 14">
    <name type="scientific">Artemia franciscana</name>
    <name type="common">Brine shrimp</name>
    <name type="synonym">Artemia sanfranciscana</name>
    <dbReference type="NCBI Taxonomy" id="6661"/>
    <lineage>
        <taxon>Eukaryota</taxon>
        <taxon>Metazoa</taxon>
        <taxon>Ecdysozoa</taxon>
        <taxon>Arthropoda</taxon>
        <taxon>Crustacea</taxon>
        <taxon>Branchiopoda</taxon>
        <taxon>Anostraca</taxon>
        <taxon>Artemiidae</taxon>
        <taxon>Artemia</taxon>
    </lineage>
</organism>
<evidence type="ECO:0000256" key="5">
    <source>
        <dbReference type="ARBA" id="ARBA00022833"/>
    </source>
</evidence>
<dbReference type="GO" id="GO:0005634">
    <property type="term" value="C:nucleus"/>
    <property type="evidence" value="ECO:0007669"/>
    <property type="project" value="UniProtKB-SubCell"/>
</dbReference>
<feature type="compositionally biased region" description="Basic residues" evidence="11">
    <location>
        <begin position="10"/>
        <end position="27"/>
    </location>
</feature>
<dbReference type="FunFam" id="3.30.160.60:FF:000710">
    <property type="entry name" value="Zinc finger protein 768"/>
    <property type="match status" value="1"/>
</dbReference>
<evidence type="ECO:0000313" key="14">
    <source>
        <dbReference type="Proteomes" id="UP001187531"/>
    </source>
</evidence>
<feature type="compositionally biased region" description="Low complexity" evidence="11">
    <location>
        <begin position="41"/>
        <end position="52"/>
    </location>
</feature>
<keyword evidence="5" id="KW-0862">Zinc</keyword>
<dbReference type="PROSITE" id="PS00028">
    <property type="entry name" value="ZINC_FINGER_C2H2_1"/>
    <property type="match status" value="7"/>
</dbReference>
<gene>
    <name evidence="13" type="ORF">QYM36_004926</name>
</gene>
<proteinExistence type="predicted"/>
<dbReference type="InterPro" id="IPR013087">
    <property type="entry name" value="Znf_C2H2_type"/>
</dbReference>
<evidence type="ECO:0000256" key="9">
    <source>
        <dbReference type="ARBA" id="ARBA00023242"/>
    </source>
</evidence>
<feature type="domain" description="C2H2-type" evidence="12">
    <location>
        <begin position="595"/>
        <end position="622"/>
    </location>
</feature>
<evidence type="ECO:0000259" key="12">
    <source>
        <dbReference type="PROSITE" id="PS50157"/>
    </source>
</evidence>
<dbReference type="Pfam" id="PF00096">
    <property type="entry name" value="zf-C2H2"/>
    <property type="match status" value="5"/>
</dbReference>
<keyword evidence="8" id="KW-0804">Transcription</keyword>
<dbReference type="SUPFAM" id="SSF57667">
    <property type="entry name" value="beta-beta-alpha zinc fingers"/>
    <property type="match status" value="4"/>
</dbReference>
<reference evidence="13" key="1">
    <citation type="submission" date="2023-07" db="EMBL/GenBank/DDBJ databases">
        <title>Chromosome-level genome assembly of Artemia franciscana.</title>
        <authorList>
            <person name="Jo E."/>
        </authorList>
    </citation>
    <scope>NUCLEOTIDE SEQUENCE</scope>
    <source>
        <tissue evidence="13">Whole body</tissue>
    </source>
</reference>
<keyword evidence="14" id="KW-1185">Reference proteome</keyword>
<feature type="region of interest" description="Disordered" evidence="11">
    <location>
        <begin position="1"/>
        <end position="52"/>
    </location>
</feature>
<dbReference type="InterPro" id="IPR036236">
    <property type="entry name" value="Znf_C2H2_sf"/>
</dbReference>
<evidence type="ECO:0000256" key="10">
    <source>
        <dbReference type="PROSITE-ProRule" id="PRU00042"/>
    </source>
</evidence>
<keyword evidence="2" id="KW-0479">Metal-binding</keyword>
<keyword evidence="6" id="KW-0805">Transcription regulation</keyword>
<keyword evidence="4 10" id="KW-0863">Zinc-finger</keyword>
<accession>A0AA88HWA8</accession>
<dbReference type="Gene3D" id="3.30.160.60">
    <property type="entry name" value="Classic Zinc Finger"/>
    <property type="match status" value="6"/>
</dbReference>